<evidence type="ECO:0008006" key="4">
    <source>
        <dbReference type="Google" id="ProtNLM"/>
    </source>
</evidence>
<protein>
    <recommendedName>
        <fullName evidence="4">Secreted protein</fullName>
    </recommendedName>
</protein>
<feature type="signal peptide" evidence="1">
    <location>
        <begin position="1"/>
        <end position="29"/>
    </location>
</feature>
<evidence type="ECO:0000313" key="3">
    <source>
        <dbReference type="Proteomes" id="UP000823388"/>
    </source>
</evidence>
<name>A0A8T0VYP9_PANVG</name>
<dbReference type="Proteomes" id="UP000823388">
    <property type="component" value="Chromosome 2K"/>
</dbReference>
<keyword evidence="3" id="KW-1185">Reference proteome</keyword>
<dbReference type="EMBL" id="CM029039">
    <property type="protein sequence ID" value="KAG2641262.1"/>
    <property type="molecule type" value="Genomic_DNA"/>
</dbReference>
<comment type="caution">
    <text evidence="2">The sequence shown here is derived from an EMBL/GenBank/DDBJ whole genome shotgun (WGS) entry which is preliminary data.</text>
</comment>
<organism evidence="2 3">
    <name type="scientific">Panicum virgatum</name>
    <name type="common">Blackwell switchgrass</name>
    <dbReference type="NCBI Taxonomy" id="38727"/>
    <lineage>
        <taxon>Eukaryota</taxon>
        <taxon>Viridiplantae</taxon>
        <taxon>Streptophyta</taxon>
        <taxon>Embryophyta</taxon>
        <taxon>Tracheophyta</taxon>
        <taxon>Spermatophyta</taxon>
        <taxon>Magnoliopsida</taxon>
        <taxon>Liliopsida</taxon>
        <taxon>Poales</taxon>
        <taxon>Poaceae</taxon>
        <taxon>PACMAD clade</taxon>
        <taxon>Panicoideae</taxon>
        <taxon>Panicodae</taxon>
        <taxon>Paniceae</taxon>
        <taxon>Panicinae</taxon>
        <taxon>Panicum</taxon>
        <taxon>Panicum sect. Hiantes</taxon>
    </lineage>
</organism>
<evidence type="ECO:0000256" key="1">
    <source>
        <dbReference type="SAM" id="SignalP"/>
    </source>
</evidence>
<keyword evidence="1" id="KW-0732">Signal</keyword>
<sequence>MKFARILKHLTFNFIFSHWVLFGPSPTRAQLRSGPSPMACTQVRFSNRFIESVLFLVSGTGGVGGSLSQDQGLLLR</sequence>
<gene>
    <name evidence="2" type="ORF">PVAP13_2KG168906</name>
</gene>
<evidence type="ECO:0000313" key="2">
    <source>
        <dbReference type="EMBL" id="KAG2641262.1"/>
    </source>
</evidence>
<reference evidence="2 3" key="1">
    <citation type="submission" date="2020-05" db="EMBL/GenBank/DDBJ databases">
        <title>WGS assembly of Panicum virgatum.</title>
        <authorList>
            <person name="Lovell J.T."/>
            <person name="Jenkins J."/>
            <person name="Shu S."/>
            <person name="Juenger T.E."/>
            <person name="Schmutz J."/>
        </authorList>
    </citation>
    <scope>NUCLEOTIDE SEQUENCE [LARGE SCALE GENOMIC DNA]</scope>
    <source>
        <strain evidence="3">cv. AP13</strain>
    </source>
</reference>
<accession>A0A8T0VYP9</accession>
<feature type="chain" id="PRO_5035834225" description="Secreted protein" evidence="1">
    <location>
        <begin position="30"/>
        <end position="76"/>
    </location>
</feature>
<proteinExistence type="predicted"/>
<dbReference type="AlphaFoldDB" id="A0A8T0VYP9"/>